<dbReference type="SUPFAM" id="SSF49777">
    <property type="entry name" value="PEBP-like"/>
    <property type="match status" value="1"/>
</dbReference>
<evidence type="ECO:0000256" key="2">
    <source>
        <dbReference type="SAM" id="MobiDB-lite"/>
    </source>
</evidence>
<organism evidence="3 4">
    <name type="scientific">Actinokineospora alba</name>
    <dbReference type="NCBI Taxonomy" id="504798"/>
    <lineage>
        <taxon>Bacteria</taxon>
        <taxon>Bacillati</taxon>
        <taxon>Actinomycetota</taxon>
        <taxon>Actinomycetes</taxon>
        <taxon>Pseudonocardiales</taxon>
        <taxon>Pseudonocardiaceae</taxon>
        <taxon>Actinokineospora</taxon>
    </lineage>
</organism>
<name>A0A1H0VI51_9PSEU</name>
<dbReference type="NCBIfam" id="TIGR00481">
    <property type="entry name" value="YbhB/YbcL family Raf kinase inhibitor-like protein"/>
    <property type="match status" value="1"/>
</dbReference>
<evidence type="ECO:0000313" key="4">
    <source>
        <dbReference type="Proteomes" id="UP000199651"/>
    </source>
</evidence>
<evidence type="ECO:0000313" key="3">
    <source>
        <dbReference type="EMBL" id="SDP77756.1"/>
    </source>
</evidence>
<dbReference type="InterPro" id="IPR005247">
    <property type="entry name" value="YbhB_YbcL/LppC-like"/>
</dbReference>
<evidence type="ECO:0000256" key="1">
    <source>
        <dbReference type="ARBA" id="ARBA00007120"/>
    </source>
</evidence>
<feature type="compositionally biased region" description="Basic and acidic residues" evidence="2">
    <location>
        <begin position="16"/>
        <end position="40"/>
    </location>
</feature>
<feature type="region of interest" description="Disordered" evidence="2">
    <location>
        <begin position="1"/>
        <end position="69"/>
    </location>
</feature>
<dbReference type="AlphaFoldDB" id="A0A1H0VI51"/>
<sequence>MSKDGSHKHDVKRTRLRADRERRGIPHEQADEAATEEPRQDNPQQDDAPAELAPTSLSKGSRSMDDPIPDNIIELRSAAFTDHTLIPNRFAHDGDNASPPLQWTPPPEGTEELVLVCEDRDAPDGTFVHWVATGISPEVNELPEGKLPDGVTQGRNSWGGTGWDGPAPPVGDDPHRYFFRLYAVDEPLGLGADATADQVHDAVRGHKLAAGTLVGLFGR</sequence>
<dbReference type="Pfam" id="PF01161">
    <property type="entry name" value="PBP"/>
    <property type="match status" value="1"/>
</dbReference>
<reference evidence="4" key="1">
    <citation type="submission" date="2016-10" db="EMBL/GenBank/DDBJ databases">
        <authorList>
            <person name="Varghese N."/>
            <person name="Submissions S."/>
        </authorList>
    </citation>
    <scope>NUCLEOTIDE SEQUENCE [LARGE SCALE GENOMIC DNA]</scope>
    <source>
        <strain evidence="4">IBRC-M 10655</strain>
    </source>
</reference>
<keyword evidence="4" id="KW-1185">Reference proteome</keyword>
<dbReference type="Proteomes" id="UP000199651">
    <property type="component" value="Unassembled WGS sequence"/>
</dbReference>
<dbReference type="InterPro" id="IPR036610">
    <property type="entry name" value="PEBP-like_sf"/>
</dbReference>
<dbReference type="RefSeq" id="WP_324187094.1">
    <property type="nucleotide sequence ID" value="NZ_FNDV01000012.1"/>
</dbReference>
<evidence type="ECO:0008006" key="5">
    <source>
        <dbReference type="Google" id="ProtNLM"/>
    </source>
</evidence>
<proteinExistence type="inferred from homology"/>
<dbReference type="PANTHER" id="PTHR30289">
    <property type="entry name" value="UNCHARACTERIZED PROTEIN YBCL-RELATED"/>
    <property type="match status" value="1"/>
</dbReference>
<comment type="similarity">
    <text evidence="1">Belongs to the UPF0098 family.</text>
</comment>
<dbReference type="STRING" id="504798.SAMN05421871_11226"/>
<gene>
    <name evidence="3" type="ORF">SAMN05192558_11426</name>
</gene>
<protein>
    <recommendedName>
        <fullName evidence="5">Phospholipid-binding protein, PBP family</fullName>
    </recommendedName>
</protein>
<dbReference type="Gene3D" id="3.90.280.10">
    <property type="entry name" value="PEBP-like"/>
    <property type="match status" value="1"/>
</dbReference>
<accession>A0A1H0VI51</accession>
<dbReference type="EMBL" id="FNJB01000014">
    <property type="protein sequence ID" value="SDP77756.1"/>
    <property type="molecule type" value="Genomic_DNA"/>
</dbReference>
<dbReference type="CDD" id="cd00865">
    <property type="entry name" value="PEBP_bact_arch"/>
    <property type="match status" value="1"/>
</dbReference>
<dbReference type="InterPro" id="IPR008914">
    <property type="entry name" value="PEBP"/>
</dbReference>
<dbReference type="PANTHER" id="PTHR30289:SF1">
    <property type="entry name" value="PEBP (PHOSPHATIDYLETHANOLAMINE-BINDING PROTEIN) FAMILY PROTEIN"/>
    <property type="match status" value="1"/>
</dbReference>